<reference evidence="2 3" key="1">
    <citation type="journal article" date="2014" name="BMC Genomics">
        <title>The genome of the intracellular bacterium of the coastal bivalve, Solemya velum: a blueprint for thriving in and out of symbiosis.</title>
        <authorList>
            <person name="Dmytrenko O."/>
            <person name="Russell S.L."/>
            <person name="Loo W.T."/>
            <person name="Fontanez K.M."/>
            <person name="Liao L."/>
            <person name="Roeselers G."/>
            <person name="Sharma R."/>
            <person name="Stewart F.J."/>
            <person name="Newton I.L."/>
            <person name="Woyke T."/>
            <person name="Wu D."/>
            <person name="Lang J.M."/>
            <person name="Eisen J.A."/>
            <person name="Cavanaugh C.M."/>
        </authorList>
    </citation>
    <scope>NUCLEOTIDE SEQUENCE [LARGE SCALE GENOMIC DNA]</scope>
    <source>
        <strain evidence="2 3">WH</strain>
    </source>
</reference>
<organism evidence="2 3">
    <name type="scientific">Solemya velum gill symbiont</name>
    <dbReference type="NCBI Taxonomy" id="2340"/>
    <lineage>
        <taxon>Bacteria</taxon>
        <taxon>Pseudomonadati</taxon>
        <taxon>Pseudomonadota</taxon>
        <taxon>Gammaproteobacteria</taxon>
        <taxon>sulfur-oxidizing symbionts</taxon>
    </lineage>
</organism>
<evidence type="ECO:0000313" key="2">
    <source>
        <dbReference type="EMBL" id="KHF24758.1"/>
    </source>
</evidence>
<feature type="transmembrane region" description="Helical" evidence="1">
    <location>
        <begin position="48"/>
        <end position="66"/>
    </location>
</feature>
<comment type="caution">
    <text evidence="2">The sequence shown here is derived from an EMBL/GenBank/DDBJ whole genome shotgun (WGS) entry which is preliminary data.</text>
</comment>
<dbReference type="PATRIC" id="fig|2340.3.peg.1395"/>
<accession>A0A0B0H3G8</accession>
<dbReference type="eggNOG" id="ENOG5033CCU">
    <property type="taxonomic scope" value="Bacteria"/>
</dbReference>
<name>A0A0B0H3G8_SOVGS</name>
<evidence type="ECO:0000256" key="1">
    <source>
        <dbReference type="SAM" id="Phobius"/>
    </source>
</evidence>
<keyword evidence="3" id="KW-1185">Reference proteome</keyword>
<keyword evidence="1" id="KW-0472">Membrane</keyword>
<protein>
    <recommendedName>
        <fullName evidence="4">RND transporter</fullName>
    </recommendedName>
</protein>
<dbReference type="STRING" id="2340.JV46_02910"/>
<dbReference type="OrthoDB" id="1467821at2"/>
<dbReference type="Proteomes" id="UP000030856">
    <property type="component" value="Unassembled WGS sequence"/>
</dbReference>
<proteinExistence type="predicted"/>
<evidence type="ECO:0008006" key="4">
    <source>
        <dbReference type="Google" id="ProtNLM"/>
    </source>
</evidence>
<keyword evidence="1" id="KW-1133">Transmembrane helix</keyword>
<gene>
    <name evidence="2" type="ORF">JV46_02910</name>
</gene>
<keyword evidence="1" id="KW-0812">Transmembrane</keyword>
<sequence length="77" mass="8655">MNWIDRFPLSSLLLIAVFLGLAPFSPEPHLWEKLKMLAAGTLSRPIDIFDLLMHGSPLILVGIKLVRMRSNDGEENV</sequence>
<dbReference type="AlphaFoldDB" id="A0A0B0H3G8"/>
<evidence type="ECO:0000313" key="3">
    <source>
        <dbReference type="Proteomes" id="UP000030856"/>
    </source>
</evidence>
<dbReference type="EMBL" id="JRAA01000002">
    <property type="protein sequence ID" value="KHF24758.1"/>
    <property type="molecule type" value="Genomic_DNA"/>
</dbReference>
<dbReference type="RefSeq" id="WP_043116992.1">
    <property type="nucleotide sequence ID" value="NZ_JRAA01000002.1"/>
</dbReference>